<evidence type="ECO:0000313" key="3">
    <source>
        <dbReference type="Proteomes" id="UP000274346"/>
    </source>
</evidence>
<gene>
    <name evidence="2" type="ORF">NCTC13098_04958</name>
</gene>
<dbReference type="InterPro" id="IPR044925">
    <property type="entry name" value="His-Me_finger_sf"/>
</dbReference>
<dbReference type="KEGG" id="rtg:NCTC13098_04958"/>
<sequence>MMEKYTTTQILFLEQNVKGATARELTEMFNACFDTNKSVGAIRVWCKTHGLGNQFLLEPRYTDEQLTFIYLNKNLTIAELTERFNKRFGTRKMPKHIKYAKKARGWLREPKNRRPNQAQRIRVNNRNVRLDVYVYECVHGKLPAGYSVIHLDNDYKNNNIDNLRAAPDGIRSAFSMSGYAKMPQVLAPALYAQVMLRHAIKRLSA</sequence>
<protein>
    <recommendedName>
        <fullName evidence="1">HNH nuclease domain-containing protein</fullName>
    </recommendedName>
</protein>
<dbReference type="AlphaFoldDB" id="A0A3P8J2P7"/>
<accession>A0A3P8J2P7</accession>
<dbReference type="Gene3D" id="3.90.75.20">
    <property type="match status" value="1"/>
</dbReference>
<evidence type="ECO:0000259" key="1">
    <source>
        <dbReference type="Pfam" id="PF13392"/>
    </source>
</evidence>
<proteinExistence type="predicted"/>
<dbReference type="SUPFAM" id="SSF54060">
    <property type="entry name" value="His-Me finger endonucleases"/>
    <property type="match status" value="1"/>
</dbReference>
<feature type="domain" description="HNH nuclease" evidence="1">
    <location>
        <begin position="132"/>
        <end position="167"/>
    </location>
</feature>
<name>A0A3P8J2P7_RAOTE</name>
<reference evidence="2 3" key="1">
    <citation type="submission" date="2018-12" db="EMBL/GenBank/DDBJ databases">
        <authorList>
            <consortium name="Pathogen Informatics"/>
        </authorList>
    </citation>
    <scope>NUCLEOTIDE SEQUENCE [LARGE SCALE GENOMIC DNA]</scope>
    <source>
        <strain evidence="2 3">NCTC13098</strain>
    </source>
</reference>
<evidence type="ECO:0000313" key="2">
    <source>
        <dbReference type="EMBL" id="VDR28574.1"/>
    </source>
</evidence>
<dbReference type="Proteomes" id="UP000274346">
    <property type="component" value="Chromosome"/>
</dbReference>
<dbReference type="EMBL" id="LR131271">
    <property type="protein sequence ID" value="VDR28574.1"/>
    <property type="molecule type" value="Genomic_DNA"/>
</dbReference>
<dbReference type="Pfam" id="PF13392">
    <property type="entry name" value="HNH_3"/>
    <property type="match status" value="1"/>
</dbReference>
<dbReference type="InterPro" id="IPR003615">
    <property type="entry name" value="HNH_nuc"/>
</dbReference>
<organism evidence="2 3">
    <name type="scientific">Raoultella terrigena</name>
    <name type="common">Klebsiella terrigena</name>
    <dbReference type="NCBI Taxonomy" id="577"/>
    <lineage>
        <taxon>Bacteria</taxon>
        <taxon>Pseudomonadati</taxon>
        <taxon>Pseudomonadota</taxon>
        <taxon>Gammaproteobacteria</taxon>
        <taxon>Enterobacterales</taxon>
        <taxon>Enterobacteriaceae</taxon>
        <taxon>Klebsiella/Raoultella group</taxon>
        <taxon>Raoultella</taxon>
    </lineage>
</organism>